<accession>A0AAD5H6Z0</accession>
<feature type="region of interest" description="Disordered" evidence="5">
    <location>
        <begin position="309"/>
        <end position="338"/>
    </location>
</feature>
<organism evidence="10 11">
    <name type="scientific">Chlorella ohadii</name>
    <dbReference type="NCBI Taxonomy" id="2649997"/>
    <lineage>
        <taxon>Eukaryota</taxon>
        <taxon>Viridiplantae</taxon>
        <taxon>Chlorophyta</taxon>
        <taxon>core chlorophytes</taxon>
        <taxon>Trebouxiophyceae</taxon>
        <taxon>Chlorellales</taxon>
        <taxon>Chlorellaceae</taxon>
        <taxon>Chlorella clade</taxon>
        <taxon>Chlorella</taxon>
    </lineage>
</organism>
<dbReference type="Pfam" id="PF00226">
    <property type="entry name" value="DnaJ"/>
    <property type="match status" value="1"/>
</dbReference>
<dbReference type="GO" id="GO:0006450">
    <property type="term" value="P:regulation of translational fidelity"/>
    <property type="evidence" value="ECO:0007669"/>
    <property type="project" value="InterPro"/>
</dbReference>
<dbReference type="GO" id="GO:0005829">
    <property type="term" value="C:cytosol"/>
    <property type="evidence" value="ECO:0007669"/>
    <property type="project" value="UniProtKB-SubCell"/>
</dbReference>
<dbReference type="Proteomes" id="UP001205105">
    <property type="component" value="Unassembled WGS sequence"/>
</dbReference>
<evidence type="ECO:0000256" key="4">
    <source>
        <dbReference type="SAM" id="Coils"/>
    </source>
</evidence>
<feature type="domain" description="SANT" evidence="8">
    <location>
        <begin position="610"/>
        <end position="665"/>
    </location>
</feature>
<dbReference type="GO" id="GO:0051083">
    <property type="term" value="P:'de novo' cotranslational protein folding"/>
    <property type="evidence" value="ECO:0007669"/>
    <property type="project" value="InterPro"/>
</dbReference>
<dbReference type="CDD" id="cd06257">
    <property type="entry name" value="DnaJ"/>
    <property type="match status" value="1"/>
</dbReference>
<dbReference type="AlphaFoldDB" id="A0AAD5H6Z0"/>
<dbReference type="PROSITE" id="PS50076">
    <property type="entry name" value="DNAJ_2"/>
    <property type="match status" value="1"/>
</dbReference>
<dbReference type="Pfam" id="PF21884">
    <property type="entry name" value="ZUO1-like_ZHD"/>
    <property type="match status" value="1"/>
</dbReference>
<dbReference type="PANTHER" id="PTHR43999:SF1">
    <property type="entry name" value="DNAJ HOMOLOG SUBFAMILY C MEMBER 2"/>
    <property type="match status" value="1"/>
</dbReference>
<proteinExistence type="predicted"/>
<name>A0AAD5H6Z0_9CHLO</name>
<dbReference type="SUPFAM" id="SSF46689">
    <property type="entry name" value="Homeodomain-like"/>
    <property type="match status" value="2"/>
</dbReference>
<protein>
    <recommendedName>
        <fullName evidence="2">DnaJ homolog subfamily C member 2</fullName>
    </recommendedName>
</protein>
<evidence type="ECO:0000256" key="2">
    <source>
        <dbReference type="ARBA" id="ARBA00014469"/>
    </source>
</evidence>
<sequence>MPHRHHLRLLTHDAALVPEGGAAVYAQATAFTLSYGKEPAGHFFHLFALKQAGLYVEPEPEEAVEVESASSADVSRQGSTADFASLEEEAVAGAKWKGKGKKKGKGKGRAEDDDLYSLLGLQHERWMASEAQIKAAYRKAALIHHPDKQGAQDEAALKAAEDKFKKLQEAYETLSDPAKRREYDSTDDFDDSLPTECAPADFYKVFGAAFRRNSRWSVNQPVPDLGDADAPMDKVDAFYNFWYAFKSWREFPHPDEEDIEQAESREHRRWIERYNRKLREQGKKEEFRRIRDFVDCAYKQDPRILRRKEEERAERERRKAEKEAERQRQLEEERRKAEEAAAAAAAEEAAAAEARKQRQVEKKALQRERARLRRLCAGEGGGEGSSSGLPAGAVDSEDVEQLCSNLGLEGLQRLCDQLAAVDLDAEAKRAAVQQQLAAVGQQLQQEQAQKDAAAQAAAAALRDQAKQERQQIRAKLSEWSEEEVRMLKKALDKFPPGTSKRWEAVQAYVRTRTVEEILDMVKHGLKAGKVGGVQSETFVVAKKRQGNLANTAAADSRAMAFTDVQVNLKGDAAVLLEPGLAAAAAAPAGGAAAAPAAAAAAPAPATVVSAASGEWSEEQELALVKALKQVGKDAEDRWGQVAALVPGKTKAQCFKRFKELKEAHKAKKAG</sequence>
<dbReference type="InterPro" id="IPR017930">
    <property type="entry name" value="Myb_dom"/>
</dbReference>
<evidence type="ECO:0000259" key="8">
    <source>
        <dbReference type="PROSITE" id="PS51293"/>
    </source>
</evidence>
<dbReference type="Gene3D" id="1.10.10.60">
    <property type="entry name" value="Homeodomain-like"/>
    <property type="match status" value="2"/>
</dbReference>
<dbReference type="EMBL" id="JADXDR010000043">
    <property type="protein sequence ID" value="KAI7843108.1"/>
    <property type="molecule type" value="Genomic_DNA"/>
</dbReference>
<evidence type="ECO:0000259" key="9">
    <source>
        <dbReference type="PROSITE" id="PS51294"/>
    </source>
</evidence>
<keyword evidence="3" id="KW-0156">Chromatin regulator</keyword>
<dbReference type="InterPro" id="IPR001005">
    <property type="entry name" value="SANT/Myb"/>
</dbReference>
<dbReference type="SMART" id="SM00271">
    <property type="entry name" value="DnaJ"/>
    <property type="match status" value="1"/>
</dbReference>
<dbReference type="Pfam" id="PF23082">
    <property type="entry name" value="Myb_DNA-binding_2"/>
    <property type="match status" value="1"/>
</dbReference>
<dbReference type="GO" id="GO:0030544">
    <property type="term" value="F:Hsp70 protein binding"/>
    <property type="evidence" value="ECO:0007669"/>
    <property type="project" value="InterPro"/>
</dbReference>
<feature type="domain" description="HTH myb-type" evidence="9">
    <location>
        <begin position="613"/>
        <end position="665"/>
    </location>
</feature>
<keyword evidence="4" id="KW-0175">Coiled coil</keyword>
<dbReference type="Gene3D" id="1.10.287.110">
    <property type="entry name" value="DnaJ domain"/>
    <property type="match status" value="1"/>
</dbReference>
<dbReference type="InterPro" id="IPR001623">
    <property type="entry name" value="DnaJ_domain"/>
</dbReference>
<dbReference type="SUPFAM" id="SSF46565">
    <property type="entry name" value="Chaperone J-domain"/>
    <property type="match status" value="1"/>
</dbReference>
<evidence type="ECO:0000313" key="11">
    <source>
        <dbReference type="Proteomes" id="UP001205105"/>
    </source>
</evidence>
<comment type="caution">
    <text evidence="10">The sequence shown here is derived from an EMBL/GenBank/DDBJ whole genome shotgun (WGS) entry which is preliminary data.</text>
</comment>
<gene>
    <name evidence="10" type="ORF">COHA_003279</name>
</gene>
<dbReference type="PROSITE" id="PS51293">
    <property type="entry name" value="SANT"/>
    <property type="match status" value="1"/>
</dbReference>
<evidence type="ECO:0000313" key="10">
    <source>
        <dbReference type="EMBL" id="KAI7843108.1"/>
    </source>
</evidence>
<dbReference type="InterPro" id="IPR044634">
    <property type="entry name" value="Zuotin/DnaJC2"/>
</dbReference>
<evidence type="ECO:0000259" key="7">
    <source>
        <dbReference type="PROSITE" id="PS50090"/>
    </source>
</evidence>
<dbReference type="GO" id="GO:0043022">
    <property type="term" value="F:ribosome binding"/>
    <property type="evidence" value="ECO:0007669"/>
    <property type="project" value="InterPro"/>
</dbReference>
<dbReference type="PANTHER" id="PTHR43999">
    <property type="entry name" value="DNAJ HOMOLOG SUBFAMILY C MEMBER 2"/>
    <property type="match status" value="1"/>
</dbReference>
<feature type="domain" description="Myb-like" evidence="7">
    <location>
        <begin position="613"/>
        <end position="661"/>
    </location>
</feature>
<dbReference type="SMART" id="SM00717">
    <property type="entry name" value="SANT"/>
    <property type="match status" value="2"/>
</dbReference>
<reference evidence="10" key="1">
    <citation type="submission" date="2020-11" db="EMBL/GenBank/DDBJ databases">
        <title>Chlorella ohadii genome sequencing and assembly.</title>
        <authorList>
            <person name="Murik O."/>
            <person name="Treves H."/>
            <person name="Kedem I."/>
            <person name="Shotland Y."/>
            <person name="Kaplan A."/>
        </authorList>
    </citation>
    <scope>NUCLEOTIDE SEQUENCE</scope>
    <source>
        <strain evidence="10">1</strain>
    </source>
</reference>
<evidence type="ECO:0000259" key="6">
    <source>
        <dbReference type="PROSITE" id="PS50076"/>
    </source>
</evidence>
<feature type="domain" description="J" evidence="6">
    <location>
        <begin position="114"/>
        <end position="187"/>
    </location>
</feature>
<dbReference type="PROSITE" id="PS50090">
    <property type="entry name" value="MYB_LIKE"/>
    <property type="match status" value="1"/>
</dbReference>
<dbReference type="InterPro" id="IPR017884">
    <property type="entry name" value="SANT_dom"/>
</dbReference>
<dbReference type="Pfam" id="PF00249">
    <property type="entry name" value="Myb_DNA-binding"/>
    <property type="match status" value="1"/>
</dbReference>
<dbReference type="PROSITE" id="PS00636">
    <property type="entry name" value="DNAJ_1"/>
    <property type="match status" value="1"/>
</dbReference>
<dbReference type="CDD" id="cd00167">
    <property type="entry name" value="SANT"/>
    <property type="match status" value="2"/>
</dbReference>
<dbReference type="GO" id="GO:0006325">
    <property type="term" value="P:chromatin organization"/>
    <property type="evidence" value="ECO:0007669"/>
    <property type="project" value="UniProtKB-KW"/>
</dbReference>
<evidence type="ECO:0000256" key="1">
    <source>
        <dbReference type="ARBA" id="ARBA00004514"/>
    </source>
</evidence>
<dbReference type="PROSITE" id="PS51294">
    <property type="entry name" value="HTH_MYB"/>
    <property type="match status" value="1"/>
</dbReference>
<dbReference type="InterPro" id="IPR009057">
    <property type="entry name" value="Homeodomain-like_sf"/>
</dbReference>
<dbReference type="InterPro" id="IPR036869">
    <property type="entry name" value="J_dom_sf"/>
</dbReference>
<dbReference type="InterPro" id="IPR018253">
    <property type="entry name" value="DnaJ_domain_CS"/>
</dbReference>
<feature type="coiled-coil region" evidence="4">
    <location>
        <begin position="429"/>
        <end position="482"/>
    </location>
</feature>
<evidence type="ECO:0000256" key="3">
    <source>
        <dbReference type="ARBA" id="ARBA00022853"/>
    </source>
</evidence>
<comment type="subcellular location">
    <subcellularLocation>
        <location evidence="1">Cytoplasm</location>
        <location evidence="1">Cytosol</location>
    </subcellularLocation>
</comment>
<keyword evidence="11" id="KW-1185">Reference proteome</keyword>
<dbReference type="PRINTS" id="PR00625">
    <property type="entry name" value="JDOMAIN"/>
</dbReference>
<dbReference type="InterPro" id="IPR054076">
    <property type="entry name" value="ZUO1-like_ZHD"/>
</dbReference>
<evidence type="ECO:0000256" key="5">
    <source>
        <dbReference type="SAM" id="MobiDB-lite"/>
    </source>
</evidence>